<name>X1LU54_9ZZZZ</name>
<evidence type="ECO:0000259" key="1">
    <source>
        <dbReference type="Pfam" id="PF13577"/>
    </source>
</evidence>
<gene>
    <name evidence="2" type="ORF">S06H3_12665</name>
</gene>
<dbReference type="EMBL" id="BARV01006191">
    <property type="protein sequence ID" value="GAI09341.1"/>
    <property type="molecule type" value="Genomic_DNA"/>
</dbReference>
<dbReference type="SUPFAM" id="SSF54427">
    <property type="entry name" value="NTF2-like"/>
    <property type="match status" value="1"/>
</dbReference>
<proteinExistence type="predicted"/>
<dbReference type="Gene3D" id="3.10.450.50">
    <property type="match status" value="1"/>
</dbReference>
<protein>
    <recommendedName>
        <fullName evidence="1">SnoaL-like domain-containing protein</fullName>
    </recommendedName>
</protein>
<organism evidence="2">
    <name type="scientific">marine sediment metagenome</name>
    <dbReference type="NCBI Taxonomy" id="412755"/>
    <lineage>
        <taxon>unclassified sequences</taxon>
        <taxon>metagenomes</taxon>
        <taxon>ecological metagenomes</taxon>
    </lineage>
</organism>
<dbReference type="AlphaFoldDB" id="X1LU54"/>
<dbReference type="InterPro" id="IPR037401">
    <property type="entry name" value="SnoaL-like"/>
</dbReference>
<sequence>MDTIKEQIQEMINRETRAWNEKDAETLVSIFHPDMVWPWPKNENAHNPVDWIFPFGRYNRKRWKDNWQNFFNTHELIHNNRDTLKITISEQGDGAFAVVEIDTLWRDKNGNESHWKGTVSKGYTKVKDGWKLIMHTGVLKY</sequence>
<comment type="caution">
    <text evidence="2">The sequence shown here is derived from an EMBL/GenBank/DDBJ whole genome shotgun (WGS) entry which is preliminary data.</text>
</comment>
<evidence type="ECO:0000313" key="2">
    <source>
        <dbReference type="EMBL" id="GAI09341.1"/>
    </source>
</evidence>
<dbReference type="InterPro" id="IPR032710">
    <property type="entry name" value="NTF2-like_dom_sf"/>
</dbReference>
<feature type="domain" description="SnoaL-like" evidence="1">
    <location>
        <begin position="5"/>
        <end position="132"/>
    </location>
</feature>
<accession>X1LU54</accession>
<reference evidence="2" key="1">
    <citation type="journal article" date="2014" name="Front. Microbiol.">
        <title>High frequency of phylogenetically diverse reductive dehalogenase-homologous genes in deep subseafloor sedimentary metagenomes.</title>
        <authorList>
            <person name="Kawai M."/>
            <person name="Futagami T."/>
            <person name="Toyoda A."/>
            <person name="Takaki Y."/>
            <person name="Nishi S."/>
            <person name="Hori S."/>
            <person name="Arai W."/>
            <person name="Tsubouchi T."/>
            <person name="Morono Y."/>
            <person name="Uchiyama I."/>
            <person name="Ito T."/>
            <person name="Fujiyama A."/>
            <person name="Inagaki F."/>
            <person name="Takami H."/>
        </authorList>
    </citation>
    <scope>NUCLEOTIDE SEQUENCE</scope>
    <source>
        <strain evidence="2">Expedition CK06-06</strain>
    </source>
</reference>
<dbReference type="Pfam" id="PF13577">
    <property type="entry name" value="SnoaL_4"/>
    <property type="match status" value="1"/>
</dbReference>